<gene>
    <name evidence="1" type="ORF">PGLA1383_LOCUS52705</name>
    <name evidence="2" type="ORF">PGLA2088_LOCUS36074</name>
</gene>
<accession>A0A813KRD1</accession>
<reference evidence="2" key="1">
    <citation type="submission" date="2021-02" db="EMBL/GenBank/DDBJ databases">
        <authorList>
            <person name="Dougan E. K."/>
            <person name="Rhodes N."/>
            <person name="Thang M."/>
            <person name="Chan C."/>
        </authorList>
    </citation>
    <scope>NUCLEOTIDE SEQUENCE</scope>
</reference>
<evidence type="ECO:0000313" key="4">
    <source>
        <dbReference type="Proteomes" id="UP000654075"/>
    </source>
</evidence>
<protein>
    <submittedName>
        <fullName evidence="2">Uncharacterized protein</fullName>
    </submittedName>
</protein>
<keyword evidence="4" id="KW-1185">Reference proteome</keyword>
<dbReference type="EMBL" id="CAJNNW010032026">
    <property type="protein sequence ID" value="CAE8710691.1"/>
    <property type="molecule type" value="Genomic_DNA"/>
</dbReference>
<sequence length="119" mass="13301">MLSAPLPFLHVSDKNIGEEPSQASACSNQRIGLHLYGCKHRFGWRLQEQVTVTSHEQAMARSKAAGIVQHMYQHPCQPCICESPCFYISWLSDKVPLLCISNVCTSIVPEPENAQPKHN</sequence>
<dbReference type="Proteomes" id="UP000654075">
    <property type="component" value="Unassembled WGS sequence"/>
</dbReference>
<dbReference type="Proteomes" id="UP000626109">
    <property type="component" value="Unassembled WGS sequence"/>
</dbReference>
<name>A0A813KRD1_POLGL</name>
<evidence type="ECO:0000313" key="2">
    <source>
        <dbReference type="EMBL" id="CAE8710691.1"/>
    </source>
</evidence>
<dbReference type="AlphaFoldDB" id="A0A813KRD1"/>
<comment type="caution">
    <text evidence="2">The sequence shown here is derived from an EMBL/GenBank/DDBJ whole genome shotgun (WGS) entry which is preliminary data.</text>
</comment>
<evidence type="ECO:0000313" key="1">
    <source>
        <dbReference type="EMBL" id="CAE8637338.1"/>
    </source>
</evidence>
<proteinExistence type="predicted"/>
<dbReference type="EMBL" id="CAJNNV010031683">
    <property type="protein sequence ID" value="CAE8637338.1"/>
    <property type="molecule type" value="Genomic_DNA"/>
</dbReference>
<evidence type="ECO:0000313" key="3">
    <source>
        <dbReference type="Proteomes" id="UP000626109"/>
    </source>
</evidence>
<organism evidence="2 3">
    <name type="scientific">Polarella glacialis</name>
    <name type="common">Dinoflagellate</name>
    <dbReference type="NCBI Taxonomy" id="89957"/>
    <lineage>
        <taxon>Eukaryota</taxon>
        <taxon>Sar</taxon>
        <taxon>Alveolata</taxon>
        <taxon>Dinophyceae</taxon>
        <taxon>Suessiales</taxon>
        <taxon>Suessiaceae</taxon>
        <taxon>Polarella</taxon>
    </lineage>
</organism>